<evidence type="ECO:0000313" key="5">
    <source>
        <dbReference type="Proteomes" id="UP000223370"/>
    </source>
</evidence>
<dbReference type="SUPFAM" id="SSF159664">
    <property type="entry name" value="CobE/GbiG C-terminal domain-like"/>
    <property type="match status" value="1"/>
</dbReference>
<dbReference type="SUPFAM" id="SSF159672">
    <property type="entry name" value="CbiG N-terminal domain-like"/>
    <property type="match status" value="1"/>
</dbReference>
<dbReference type="GO" id="GO:0009236">
    <property type="term" value="P:cobalamin biosynthetic process"/>
    <property type="evidence" value="ECO:0007669"/>
    <property type="project" value="InterPro"/>
</dbReference>
<dbReference type="Pfam" id="PF11761">
    <property type="entry name" value="CbiG_mid"/>
    <property type="match status" value="1"/>
</dbReference>
<comment type="caution">
    <text evidence="4">The sequence shown here is derived from an EMBL/GenBank/DDBJ whole genome shotgun (WGS) entry which is preliminary data.</text>
</comment>
<accession>A0A1Z5J1C3</accession>
<evidence type="ECO:0000313" key="4">
    <source>
        <dbReference type="EMBL" id="GAX07578.1"/>
    </source>
</evidence>
<dbReference type="InterPro" id="IPR021745">
    <property type="entry name" value="CbiG_mid"/>
</dbReference>
<dbReference type="EMBL" id="BCMJ01000001">
    <property type="protein sequence ID" value="GAX07578.1"/>
    <property type="molecule type" value="Genomic_DNA"/>
</dbReference>
<dbReference type="RefSeq" id="WP_098823549.1">
    <property type="nucleotide sequence ID" value="NZ_BCMJ01000001.1"/>
</dbReference>
<dbReference type="Gene3D" id="3.30.420.180">
    <property type="entry name" value="CobE/GbiG C-terminal domain"/>
    <property type="match status" value="1"/>
</dbReference>
<name>A0A1Z5J1C3_9LACO</name>
<gene>
    <name evidence="4" type="primary">cbiG</name>
    <name evidence="4" type="ORF">IWT5_00312</name>
</gene>
<dbReference type="InterPro" id="IPR038029">
    <property type="entry name" value="GbiG_N_sf"/>
</dbReference>
<dbReference type="InterPro" id="IPR021744">
    <property type="entry name" value="CbiG_N"/>
</dbReference>
<keyword evidence="5" id="KW-1185">Reference proteome</keyword>
<feature type="domain" description="CobE/GbiG C-terminal" evidence="1">
    <location>
        <begin position="230"/>
        <end position="343"/>
    </location>
</feature>
<dbReference type="InterPro" id="IPR036518">
    <property type="entry name" value="CobE/GbiG_C_sf"/>
</dbReference>
<dbReference type="PANTHER" id="PTHR37477">
    <property type="entry name" value="COBALT-PRECORRIN-5A HYDROLASE"/>
    <property type="match status" value="1"/>
</dbReference>
<evidence type="ECO:0000259" key="2">
    <source>
        <dbReference type="Pfam" id="PF11760"/>
    </source>
</evidence>
<reference evidence="4 5" key="1">
    <citation type="submission" date="2015-11" db="EMBL/GenBank/DDBJ databases">
        <title>Draft genome sequences of new species of the genus Lactobacillus isolated from orchardgrass silage.</title>
        <authorList>
            <person name="Tohno M."/>
            <person name="Tanizawa Y."/>
            <person name="Arita M."/>
        </authorList>
    </citation>
    <scope>NUCLEOTIDE SEQUENCE [LARGE SCALE GENOMIC DNA]</scope>
    <source>
        <strain evidence="4 5">IWT5</strain>
    </source>
</reference>
<evidence type="ECO:0000259" key="3">
    <source>
        <dbReference type="Pfam" id="PF11761"/>
    </source>
</evidence>
<dbReference type="PANTHER" id="PTHR37477:SF1">
    <property type="entry name" value="COBALT-PRECORRIN-5A HYDROLASE"/>
    <property type="match status" value="1"/>
</dbReference>
<dbReference type="InterPro" id="IPR052553">
    <property type="entry name" value="CbiG_hydrolase"/>
</dbReference>
<dbReference type="Pfam" id="PF11760">
    <property type="entry name" value="CbiG_N"/>
    <property type="match status" value="1"/>
</dbReference>
<dbReference type="InterPro" id="IPR002750">
    <property type="entry name" value="CobE/GbiG_C"/>
</dbReference>
<dbReference type="Pfam" id="PF01890">
    <property type="entry name" value="CbiG_C"/>
    <property type="match status" value="1"/>
</dbReference>
<protein>
    <submittedName>
        <fullName evidence="4">Cobalamin biosynthesis protein CbiG</fullName>
    </submittedName>
</protein>
<dbReference type="AlphaFoldDB" id="A0A1Z5J1C3"/>
<dbReference type="Gene3D" id="3.40.50.11220">
    <property type="match status" value="1"/>
</dbReference>
<feature type="domain" description="Cobalamin synthesis G N-terminal" evidence="2">
    <location>
        <begin position="55"/>
        <end position="135"/>
    </location>
</feature>
<evidence type="ECO:0000259" key="1">
    <source>
        <dbReference type="Pfam" id="PF01890"/>
    </source>
</evidence>
<dbReference type="OrthoDB" id="9781023at2"/>
<proteinExistence type="predicted"/>
<sequence length="356" mass="39102">MPKSERPQLGVIALTKQGSRLARRIADLMQGTVYLPERFAVANEQTFGKGQFTKTCQRLFHEMDGVICVMATGIVVRTIAPLIEDKTVDPAVLVVDERANHVISLLSGHVGGANAWTTQLAELLESDPVITTATDTEHVQALDTLAQRVDGWYPDFKMNTKKYNSLLAAGEPVEIWIDPDFISVFPDLSGFRQLETLTDATPDVPLVVVSDKVNFDKSANSVQVVPRVNALGIGCRKDVTYAMMQTVFTQFCIEHQLAWQSIYALGSIDKKQHEGAIHYLADTLNVPVTFYTAEALQPASQHYPQSAFVEKTVGVGNVASASAETLTGQPAVTDRFALDEITMTMSRKLLNSDETR</sequence>
<feature type="domain" description="Cobalamin biosynthesis central region" evidence="3">
    <location>
        <begin position="141"/>
        <end position="226"/>
    </location>
</feature>
<organism evidence="4 5">
    <name type="scientific">Secundilactobacillus silagincola</name>
    <dbReference type="NCBI Taxonomy" id="1714681"/>
    <lineage>
        <taxon>Bacteria</taxon>
        <taxon>Bacillati</taxon>
        <taxon>Bacillota</taxon>
        <taxon>Bacilli</taxon>
        <taxon>Lactobacillales</taxon>
        <taxon>Lactobacillaceae</taxon>
        <taxon>Secundilactobacillus</taxon>
    </lineage>
</organism>
<dbReference type="Proteomes" id="UP000223370">
    <property type="component" value="Unassembled WGS sequence"/>
</dbReference>